<evidence type="ECO:0000256" key="3">
    <source>
        <dbReference type="PIRSR" id="PIRSR606689-1"/>
    </source>
</evidence>
<gene>
    <name evidence="5" type="ORF">DFH07DRAFT_779947</name>
</gene>
<dbReference type="InterPro" id="IPR027417">
    <property type="entry name" value="P-loop_NTPase"/>
</dbReference>
<dbReference type="GO" id="GO:0003924">
    <property type="term" value="F:GTPase activity"/>
    <property type="evidence" value="ECO:0007669"/>
    <property type="project" value="InterPro"/>
</dbReference>
<dbReference type="InterPro" id="IPR024156">
    <property type="entry name" value="Small_GTPase_ARF"/>
</dbReference>
<dbReference type="SUPFAM" id="SSF52540">
    <property type="entry name" value="P-loop containing nucleoside triphosphate hydrolases"/>
    <property type="match status" value="1"/>
</dbReference>
<dbReference type="Pfam" id="PF00025">
    <property type="entry name" value="Arf"/>
    <property type="match status" value="1"/>
</dbReference>
<dbReference type="Proteomes" id="UP001215280">
    <property type="component" value="Unassembled WGS sequence"/>
</dbReference>
<protein>
    <submittedName>
        <fullName evidence="5">ADP-ribosylation factor 1-like protein</fullName>
    </submittedName>
</protein>
<dbReference type="Gene3D" id="3.40.50.300">
    <property type="entry name" value="P-loop containing nucleotide triphosphate hydrolases"/>
    <property type="match status" value="1"/>
</dbReference>
<dbReference type="GO" id="GO:0046872">
    <property type="term" value="F:metal ion binding"/>
    <property type="evidence" value="ECO:0007669"/>
    <property type="project" value="UniProtKB-KW"/>
</dbReference>
<evidence type="ECO:0000256" key="4">
    <source>
        <dbReference type="PIRSR" id="PIRSR606689-2"/>
    </source>
</evidence>
<feature type="binding site" evidence="3">
    <location>
        <position position="72"/>
    </location>
    <ligand>
        <name>GTP</name>
        <dbReference type="ChEBI" id="CHEBI:37565"/>
    </ligand>
</feature>
<dbReference type="AlphaFoldDB" id="A0AAD7I5T0"/>
<feature type="binding site" evidence="4">
    <location>
        <position position="50"/>
    </location>
    <ligand>
        <name>Mg(2+)</name>
        <dbReference type="ChEBI" id="CHEBI:18420"/>
    </ligand>
</feature>
<comment type="caution">
    <text evidence="5">The sequence shown here is derived from an EMBL/GenBank/DDBJ whole genome shotgun (WGS) entry which is preliminary data.</text>
</comment>
<dbReference type="GO" id="GO:0005525">
    <property type="term" value="F:GTP binding"/>
    <property type="evidence" value="ECO:0007669"/>
    <property type="project" value="UniProtKB-KW"/>
</dbReference>
<name>A0AAD7I5T0_9AGAR</name>
<evidence type="ECO:0000313" key="6">
    <source>
        <dbReference type="Proteomes" id="UP001215280"/>
    </source>
</evidence>
<sequence>MGTAVSKTPFSEGYCIMILVGLNDVGLTSAWNRLTRPELPGGMLPETIPTIGSNVKTISYKNNRITLWEMGGHEKIRPLWRSYIWHGHAFMFVVNASSPVQFLEARDELQRLHTTLSEKTDNKYSLLVVANKMDKPGASPRHLRHCATSLNCAEVRDFDRIL</sequence>
<dbReference type="SMART" id="SM00177">
    <property type="entry name" value="ARF"/>
    <property type="match status" value="1"/>
</dbReference>
<feature type="binding site" evidence="3">
    <location>
        <begin position="131"/>
        <end position="134"/>
    </location>
    <ligand>
        <name>GTP</name>
        <dbReference type="ChEBI" id="CHEBI:37565"/>
    </ligand>
</feature>
<keyword evidence="4" id="KW-0479">Metal-binding</keyword>
<proteinExistence type="predicted"/>
<evidence type="ECO:0000313" key="5">
    <source>
        <dbReference type="EMBL" id="KAJ7735657.1"/>
    </source>
</evidence>
<evidence type="ECO:0000256" key="1">
    <source>
        <dbReference type="ARBA" id="ARBA00022741"/>
    </source>
</evidence>
<feature type="binding site" evidence="4">
    <location>
        <position position="28"/>
    </location>
    <ligand>
        <name>Mg(2+)</name>
        <dbReference type="ChEBI" id="CHEBI:18420"/>
    </ligand>
</feature>
<keyword evidence="2 3" id="KW-0342">GTP-binding</keyword>
<feature type="binding site" evidence="3">
    <location>
        <begin position="21"/>
        <end position="28"/>
    </location>
    <ligand>
        <name>GTP</name>
        <dbReference type="ChEBI" id="CHEBI:37565"/>
    </ligand>
</feature>
<dbReference type="PANTHER" id="PTHR11711">
    <property type="entry name" value="ADP RIBOSYLATION FACTOR-RELATED"/>
    <property type="match status" value="1"/>
</dbReference>
<dbReference type="InterPro" id="IPR006689">
    <property type="entry name" value="Small_GTPase_ARF/SAR"/>
</dbReference>
<keyword evidence="1 3" id="KW-0547">Nucleotide-binding</keyword>
<keyword evidence="4" id="KW-0460">Magnesium</keyword>
<dbReference type="PROSITE" id="PS51417">
    <property type="entry name" value="ARF"/>
    <property type="match status" value="1"/>
</dbReference>
<dbReference type="EMBL" id="JARJLG010000153">
    <property type="protein sequence ID" value="KAJ7735657.1"/>
    <property type="molecule type" value="Genomic_DNA"/>
</dbReference>
<reference evidence="5" key="1">
    <citation type="submission" date="2023-03" db="EMBL/GenBank/DDBJ databases">
        <title>Massive genome expansion in bonnet fungi (Mycena s.s.) driven by repeated elements and novel gene families across ecological guilds.</title>
        <authorList>
            <consortium name="Lawrence Berkeley National Laboratory"/>
            <person name="Harder C.B."/>
            <person name="Miyauchi S."/>
            <person name="Viragh M."/>
            <person name="Kuo A."/>
            <person name="Thoen E."/>
            <person name="Andreopoulos B."/>
            <person name="Lu D."/>
            <person name="Skrede I."/>
            <person name="Drula E."/>
            <person name="Henrissat B."/>
            <person name="Morin E."/>
            <person name="Kohler A."/>
            <person name="Barry K."/>
            <person name="LaButti K."/>
            <person name="Morin E."/>
            <person name="Salamov A."/>
            <person name="Lipzen A."/>
            <person name="Mereny Z."/>
            <person name="Hegedus B."/>
            <person name="Baldrian P."/>
            <person name="Stursova M."/>
            <person name="Weitz H."/>
            <person name="Taylor A."/>
            <person name="Grigoriev I.V."/>
            <person name="Nagy L.G."/>
            <person name="Martin F."/>
            <person name="Kauserud H."/>
        </authorList>
    </citation>
    <scope>NUCLEOTIDE SEQUENCE</scope>
    <source>
        <strain evidence="5">CBHHK188m</strain>
    </source>
</reference>
<keyword evidence="6" id="KW-1185">Reference proteome</keyword>
<accession>A0AAD7I5T0</accession>
<organism evidence="5 6">
    <name type="scientific">Mycena maculata</name>
    <dbReference type="NCBI Taxonomy" id="230809"/>
    <lineage>
        <taxon>Eukaryota</taxon>
        <taxon>Fungi</taxon>
        <taxon>Dikarya</taxon>
        <taxon>Basidiomycota</taxon>
        <taxon>Agaricomycotina</taxon>
        <taxon>Agaricomycetes</taxon>
        <taxon>Agaricomycetidae</taxon>
        <taxon>Agaricales</taxon>
        <taxon>Marasmiineae</taxon>
        <taxon>Mycenaceae</taxon>
        <taxon>Mycena</taxon>
    </lineage>
</organism>
<evidence type="ECO:0000256" key="2">
    <source>
        <dbReference type="ARBA" id="ARBA00023134"/>
    </source>
</evidence>